<accession>Q82KG3</accession>
<gene>
    <name evidence="3" type="ORF">SAVERM_2440</name>
</gene>
<proteinExistence type="predicted"/>
<dbReference type="Proteomes" id="UP000000428">
    <property type="component" value="Chromosome"/>
</dbReference>
<evidence type="ECO:0000256" key="2">
    <source>
        <dbReference type="SAM" id="Phobius"/>
    </source>
</evidence>
<evidence type="ECO:0000256" key="1">
    <source>
        <dbReference type="SAM" id="MobiDB-lite"/>
    </source>
</evidence>
<feature type="transmembrane region" description="Helical" evidence="2">
    <location>
        <begin position="61"/>
        <end position="81"/>
    </location>
</feature>
<dbReference type="HOGENOM" id="CLU_1539167_0_0_11"/>
<protein>
    <submittedName>
        <fullName evidence="3">Integral membrane protein</fullName>
    </submittedName>
</protein>
<sequence>MMSGLTHALLILAVVVLVVARQFRMQKINADRRWWIVPAVLAFLAVREPGLLDAHHRTGSGILLGAELLIGVATGVGWAWTTRIWTDADGTVWSKSTKASVGVWIVGIVLRVGLFGLGVLLGVRQESPALLLALAATLLLRSGVLIWRVHSLGPADGGSRAYGDGVAQPSWSVPQPSRKERV</sequence>
<dbReference type="EMBL" id="BA000030">
    <property type="protein sequence ID" value="BAC70151.1"/>
    <property type="molecule type" value="Genomic_DNA"/>
</dbReference>
<evidence type="ECO:0000313" key="3">
    <source>
        <dbReference type="EMBL" id="BAC70151.1"/>
    </source>
</evidence>
<name>Q82KG3_STRAW</name>
<feature type="transmembrane region" description="Helical" evidence="2">
    <location>
        <begin position="101"/>
        <end position="123"/>
    </location>
</feature>
<dbReference type="AlphaFoldDB" id="Q82KG3"/>
<keyword evidence="4" id="KW-1185">Reference proteome</keyword>
<keyword evidence="2" id="KW-0472">Membrane</keyword>
<reference evidence="3 4" key="1">
    <citation type="journal article" date="2001" name="Proc. Natl. Acad. Sci. U.S.A.">
        <title>Genome sequence of an industrial microorganism Streptomyces avermitilis: deducing the ability of producing secondary metabolites.</title>
        <authorList>
            <person name="Omura S."/>
            <person name="Ikeda H."/>
            <person name="Ishikawa J."/>
            <person name="Hanamoto A."/>
            <person name="Takahashi C."/>
            <person name="Shinose M."/>
            <person name="Takahashi Y."/>
            <person name="Horikawa H."/>
            <person name="Nakazawa H."/>
            <person name="Osonoe T."/>
            <person name="Kikuchi H."/>
            <person name="Shiba T."/>
            <person name="Sakaki Y."/>
            <person name="Hattori M."/>
        </authorList>
    </citation>
    <scope>NUCLEOTIDE SEQUENCE [LARGE SCALE GENOMIC DNA]</scope>
    <source>
        <strain evidence="4">ATCC 31267 / DSM 46492 / JCM 5070 / NBRC 14893 / NCIMB 12804 / NRRL 8165 / MA-4680</strain>
    </source>
</reference>
<feature type="region of interest" description="Disordered" evidence="1">
    <location>
        <begin position="161"/>
        <end position="182"/>
    </location>
</feature>
<evidence type="ECO:0000313" key="4">
    <source>
        <dbReference type="Proteomes" id="UP000000428"/>
    </source>
</evidence>
<keyword evidence="2" id="KW-0812">Transmembrane</keyword>
<feature type="transmembrane region" description="Helical" evidence="2">
    <location>
        <begin position="130"/>
        <end position="149"/>
    </location>
</feature>
<dbReference type="KEGG" id="sma:SAVERM_2440"/>
<keyword evidence="2" id="KW-1133">Transmembrane helix</keyword>
<organism evidence="3 4">
    <name type="scientific">Streptomyces avermitilis (strain ATCC 31267 / DSM 46492 / JCM 5070 / NBRC 14893 / NCIMB 12804 / NRRL 8165 / MA-4680)</name>
    <dbReference type="NCBI Taxonomy" id="227882"/>
    <lineage>
        <taxon>Bacteria</taxon>
        <taxon>Bacillati</taxon>
        <taxon>Actinomycetota</taxon>
        <taxon>Actinomycetes</taxon>
        <taxon>Kitasatosporales</taxon>
        <taxon>Streptomycetaceae</taxon>
        <taxon>Streptomyces</taxon>
    </lineage>
</organism>
<reference evidence="3 4" key="2">
    <citation type="journal article" date="2003" name="Nat. Biotechnol.">
        <title>Complete genome sequence and comparative analysis of the industrial microorganism Streptomyces avermitilis.</title>
        <authorList>
            <person name="Ikeda H."/>
            <person name="Ishikawa J."/>
            <person name="Hanamoto A."/>
            <person name="Shinose M."/>
            <person name="Kikuchi H."/>
            <person name="Shiba T."/>
            <person name="Sakaki Y."/>
            <person name="Hattori M."/>
            <person name="Omura S."/>
        </authorList>
    </citation>
    <scope>NUCLEOTIDE SEQUENCE [LARGE SCALE GENOMIC DNA]</scope>
    <source>
        <strain evidence="4">ATCC 31267 / DSM 46492 / JCM 5070 / NBRC 14893 / NCIMB 12804 / NRRL 8165 / MA-4680</strain>
    </source>
</reference>
<dbReference type="eggNOG" id="ENOG50344WF">
    <property type="taxonomic scope" value="Bacteria"/>
</dbReference>
<reference evidence="3 4" key="3">
    <citation type="journal article" date="2014" name="J. Ind. Microbiol. Biotechnol.">
        <title>Genome mining of the Streptomyces avermitilis genome and development of genome-minimized hosts for heterologous expression of biosynthetic gene clusters.</title>
        <authorList>
            <person name="Ikeda H."/>
            <person name="Shin-ya K."/>
            <person name="Omura S."/>
        </authorList>
    </citation>
    <scope>NUCLEOTIDE SEQUENCE [LARGE SCALE GENOMIC DNA]</scope>
    <source>
        <strain evidence="4">ATCC 31267 / DSM 46492 / JCM 5070 / NBRC 14893 / NCIMB 12804 / NRRL 8165 / MA-4680</strain>
    </source>
</reference>